<protein>
    <submittedName>
        <fullName evidence="2">Uncharacterized protein</fullName>
    </submittedName>
</protein>
<dbReference type="RefSeq" id="WP_091115340.1">
    <property type="nucleotide sequence ID" value="NZ_BKAF01000017.1"/>
</dbReference>
<dbReference type="STRING" id="1005945.SAMN05216561_11425"/>
<feature type="compositionally biased region" description="Basic and acidic residues" evidence="1">
    <location>
        <begin position="45"/>
        <end position="55"/>
    </location>
</feature>
<feature type="region of interest" description="Disordered" evidence="1">
    <location>
        <begin position="39"/>
        <end position="61"/>
    </location>
</feature>
<evidence type="ECO:0000313" key="3">
    <source>
        <dbReference type="Proteomes" id="UP000198649"/>
    </source>
</evidence>
<name>A0A1I3LM09_9ACTN</name>
<evidence type="ECO:0000313" key="2">
    <source>
        <dbReference type="EMBL" id="SFI85761.1"/>
    </source>
</evidence>
<evidence type="ECO:0000256" key="1">
    <source>
        <dbReference type="SAM" id="MobiDB-lite"/>
    </source>
</evidence>
<accession>A0A1I3LM09</accession>
<keyword evidence="3" id="KW-1185">Reference proteome</keyword>
<organism evidence="2 3">
    <name type="scientific">Nocardioides psychrotolerans</name>
    <dbReference type="NCBI Taxonomy" id="1005945"/>
    <lineage>
        <taxon>Bacteria</taxon>
        <taxon>Bacillati</taxon>
        <taxon>Actinomycetota</taxon>
        <taxon>Actinomycetes</taxon>
        <taxon>Propionibacteriales</taxon>
        <taxon>Nocardioidaceae</taxon>
        <taxon>Nocardioides</taxon>
    </lineage>
</organism>
<proteinExistence type="predicted"/>
<sequence length="61" mass="6618">MVTQLAHIRVSRVEAGGGFTATCSTCSWRTLRPSRLGADVAGQAHQREHVTRDPTDQITAL</sequence>
<dbReference type="AlphaFoldDB" id="A0A1I3LM09"/>
<gene>
    <name evidence="2" type="ORF">SAMN05216561_11425</name>
</gene>
<dbReference type="EMBL" id="FOQG01000014">
    <property type="protein sequence ID" value="SFI85761.1"/>
    <property type="molecule type" value="Genomic_DNA"/>
</dbReference>
<dbReference type="Proteomes" id="UP000198649">
    <property type="component" value="Unassembled WGS sequence"/>
</dbReference>
<reference evidence="2 3" key="1">
    <citation type="submission" date="2016-10" db="EMBL/GenBank/DDBJ databases">
        <authorList>
            <person name="de Groot N.N."/>
        </authorList>
    </citation>
    <scope>NUCLEOTIDE SEQUENCE [LARGE SCALE GENOMIC DNA]</scope>
    <source>
        <strain evidence="2 3">CGMCC 1.11156</strain>
    </source>
</reference>